<evidence type="ECO:0000256" key="1">
    <source>
        <dbReference type="ARBA" id="ARBA00006484"/>
    </source>
</evidence>
<dbReference type="InterPro" id="IPR036291">
    <property type="entry name" value="NAD(P)-bd_dom_sf"/>
</dbReference>
<gene>
    <name evidence="4" type="ORF">K458DRAFT_362118</name>
</gene>
<dbReference type="InterPro" id="IPR020904">
    <property type="entry name" value="Sc_DH/Rdtase_CS"/>
</dbReference>
<dbReference type="InterPro" id="IPR002347">
    <property type="entry name" value="SDR_fam"/>
</dbReference>
<keyword evidence="5" id="KW-1185">Reference proteome</keyword>
<sequence length="270" mass="28698">MASKPAAIVTGSGRGIGESIVYRLAEEGFSICVNDISSNQAAIDTVVDNINTKFGQGTAIGVAADVSSSDEVKRMIDQTVQQLGPLRVMIANAGIAQVASALDLTPEDFTRIFNVNVLGVFNCYVHAARQMIAQGPVVEDAIGYRILGAASIASFKPFALLSHYCMSKGAVRSFTQTFAIEMARHKITVNCYAPGIVGTAMWDEVDEKLGELEGRPRGESLKKYSTDLTAMGRVSVPEDVSKVVGGFLCSRDSDFVTGQTLVVDGGIVFT</sequence>
<dbReference type="Proteomes" id="UP000799291">
    <property type="component" value="Unassembled WGS sequence"/>
</dbReference>
<protein>
    <submittedName>
        <fullName evidence="4">Acetoin dehydrogenase</fullName>
    </submittedName>
</protein>
<dbReference type="GO" id="GO:0006633">
    <property type="term" value="P:fatty acid biosynthetic process"/>
    <property type="evidence" value="ECO:0007669"/>
    <property type="project" value="TreeGrafter"/>
</dbReference>
<organism evidence="4 5">
    <name type="scientific">Lentithecium fluviatile CBS 122367</name>
    <dbReference type="NCBI Taxonomy" id="1168545"/>
    <lineage>
        <taxon>Eukaryota</taxon>
        <taxon>Fungi</taxon>
        <taxon>Dikarya</taxon>
        <taxon>Ascomycota</taxon>
        <taxon>Pezizomycotina</taxon>
        <taxon>Dothideomycetes</taxon>
        <taxon>Pleosporomycetidae</taxon>
        <taxon>Pleosporales</taxon>
        <taxon>Massarineae</taxon>
        <taxon>Lentitheciaceae</taxon>
        <taxon>Lentithecium</taxon>
    </lineage>
</organism>
<name>A0A6G1JA00_9PLEO</name>
<evidence type="ECO:0000313" key="4">
    <source>
        <dbReference type="EMBL" id="KAF2687387.1"/>
    </source>
</evidence>
<dbReference type="PRINTS" id="PR00080">
    <property type="entry name" value="SDRFAMILY"/>
</dbReference>
<dbReference type="PROSITE" id="PS00061">
    <property type="entry name" value="ADH_SHORT"/>
    <property type="match status" value="1"/>
</dbReference>
<dbReference type="GO" id="GO:0016616">
    <property type="term" value="F:oxidoreductase activity, acting on the CH-OH group of donors, NAD or NADP as acceptor"/>
    <property type="evidence" value="ECO:0007669"/>
    <property type="project" value="TreeGrafter"/>
</dbReference>
<keyword evidence="2" id="KW-0521">NADP</keyword>
<evidence type="ECO:0000256" key="2">
    <source>
        <dbReference type="ARBA" id="ARBA00022857"/>
    </source>
</evidence>
<dbReference type="PANTHER" id="PTHR42760:SF121">
    <property type="entry name" value="3-OXOACYL-(ACYL-CARRIER-PROTEIN) REDUCTASE"/>
    <property type="match status" value="1"/>
</dbReference>
<dbReference type="FunFam" id="3.40.50.720:FF:000084">
    <property type="entry name" value="Short-chain dehydrogenase reductase"/>
    <property type="match status" value="1"/>
</dbReference>
<comment type="similarity">
    <text evidence="1 3">Belongs to the short-chain dehydrogenases/reductases (SDR) family.</text>
</comment>
<dbReference type="SUPFAM" id="SSF51735">
    <property type="entry name" value="NAD(P)-binding Rossmann-fold domains"/>
    <property type="match status" value="1"/>
</dbReference>
<dbReference type="PANTHER" id="PTHR42760">
    <property type="entry name" value="SHORT-CHAIN DEHYDROGENASES/REDUCTASES FAMILY MEMBER"/>
    <property type="match status" value="1"/>
</dbReference>
<dbReference type="Gene3D" id="3.40.50.720">
    <property type="entry name" value="NAD(P)-binding Rossmann-like Domain"/>
    <property type="match status" value="1"/>
</dbReference>
<dbReference type="OrthoDB" id="5840532at2759"/>
<dbReference type="EMBL" id="MU005575">
    <property type="protein sequence ID" value="KAF2687387.1"/>
    <property type="molecule type" value="Genomic_DNA"/>
</dbReference>
<evidence type="ECO:0000256" key="3">
    <source>
        <dbReference type="RuleBase" id="RU000363"/>
    </source>
</evidence>
<evidence type="ECO:0000313" key="5">
    <source>
        <dbReference type="Proteomes" id="UP000799291"/>
    </source>
</evidence>
<dbReference type="AlphaFoldDB" id="A0A6G1JA00"/>
<accession>A0A6G1JA00</accession>
<proteinExistence type="inferred from homology"/>
<reference evidence="4" key="1">
    <citation type="journal article" date="2020" name="Stud. Mycol.">
        <title>101 Dothideomycetes genomes: a test case for predicting lifestyles and emergence of pathogens.</title>
        <authorList>
            <person name="Haridas S."/>
            <person name="Albert R."/>
            <person name="Binder M."/>
            <person name="Bloem J."/>
            <person name="Labutti K."/>
            <person name="Salamov A."/>
            <person name="Andreopoulos B."/>
            <person name="Baker S."/>
            <person name="Barry K."/>
            <person name="Bills G."/>
            <person name="Bluhm B."/>
            <person name="Cannon C."/>
            <person name="Castanera R."/>
            <person name="Culley D."/>
            <person name="Daum C."/>
            <person name="Ezra D."/>
            <person name="Gonzalez J."/>
            <person name="Henrissat B."/>
            <person name="Kuo A."/>
            <person name="Liang C."/>
            <person name="Lipzen A."/>
            <person name="Lutzoni F."/>
            <person name="Magnuson J."/>
            <person name="Mondo S."/>
            <person name="Nolan M."/>
            <person name="Ohm R."/>
            <person name="Pangilinan J."/>
            <person name="Park H.-J."/>
            <person name="Ramirez L."/>
            <person name="Alfaro M."/>
            <person name="Sun H."/>
            <person name="Tritt A."/>
            <person name="Yoshinaga Y."/>
            <person name="Zwiers L.-H."/>
            <person name="Turgeon B."/>
            <person name="Goodwin S."/>
            <person name="Spatafora J."/>
            <person name="Crous P."/>
            <person name="Grigoriev I."/>
        </authorList>
    </citation>
    <scope>NUCLEOTIDE SEQUENCE</scope>
    <source>
        <strain evidence="4">CBS 122367</strain>
    </source>
</reference>
<dbReference type="GO" id="GO:0048038">
    <property type="term" value="F:quinone binding"/>
    <property type="evidence" value="ECO:0007669"/>
    <property type="project" value="TreeGrafter"/>
</dbReference>
<dbReference type="PRINTS" id="PR00081">
    <property type="entry name" value="GDHRDH"/>
</dbReference>
<dbReference type="Pfam" id="PF00106">
    <property type="entry name" value="adh_short"/>
    <property type="match status" value="1"/>
</dbReference>